<evidence type="ECO:0000313" key="1">
    <source>
        <dbReference type="EMBL" id="MBB3967137.1"/>
    </source>
</evidence>
<keyword evidence="2" id="KW-1185">Reference proteome</keyword>
<accession>A0A7W6GDF5</accession>
<dbReference type="EMBL" id="JACIDW010000032">
    <property type="protein sequence ID" value="MBB3967137.1"/>
    <property type="molecule type" value="Genomic_DNA"/>
</dbReference>
<sequence>MDITAHADDRPVIALAMGDPAGISPELTASLLALEDIAAKAHIIV</sequence>
<proteinExistence type="predicted"/>
<dbReference type="AlphaFoldDB" id="A0A7W6GDF5"/>
<protein>
    <submittedName>
        <fullName evidence="1">4-hydroxy-L-threonine phosphate dehydrogenase PdxA</fullName>
    </submittedName>
</protein>
<reference evidence="1 2" key="1">
    <citation type="submission" date="2020-08" db="EMBL/GenBank/DDBJ databases">
        <title>Genomic Encyclopedia of Type Strains, Phase IV (KMG-IV): sequencing the most valuable type-strain genomes for metagenomic binning, comparative biology and taxonomic classification.</title>
        <authorList>
            <person name="Goeker M."/>
        </authorList>
    </citation>
    <scope>NUCLEOTIDE SEQUENCE [LARGE SCALE GENOMIC DNA]</scope>
    <source>
        <strain evidence="1 2">DSM 26575</strain>
    </source>
</reference>
<comment type="caution">
    <text evidence="1">The sequence shown here is derived from an EMBL/GenBank/DDBJ whole genome shotgun (WGS) entry which is preliminary data.</text>
</comment>
<organism evidence="1 2">
    <name type="scientific">Rhizobium metallidurans</name>
    <dbReference type="NCBI Taxonomy" id="1265931"/>
    <lineage>
        <taxon>Bacteria</taxon>
        <taxon>Pseudomonadati</taxon>
        <taxon>Pseudomonadota</taxon>
        <taxon>Alphaproteobacteria</taxon>
        <taxon>Hyphomicrobiales</taxon>
        <taxon>Rhizobiaceae</taxon>
        <taxon>Rhizobium/Agrobacterium group</taxon>
        <taxon>Rhizobium</taxon>
    </lineage>
</organism>
<gene>
    <name evidence="1" type="ORF">GGQ67_004832</name>
</gene>
<evidence type="ECO:0000313" key="2">
    <source>
        <dbReference type="Proteomes" id="UP000582090"/>
    </source>
</evidence>
<feature type="non-terminal residue" evidence="1">
    <location>
        <position position="45"/>
    </location>
</feature>
<name>A0A7W6GDF5_9HYPH</name>
<dbReference type="Gene3D" id="3.40.718.10">
    <property type="entry name" value="Isopropylmalate Dehydrogenase"/>
    <property type="match status" value="1"/>
</dbReference>
<dbReference type="Proteomes" id="UP000582090">
    <property type="component" value="Unassembled WGS sequence"/>
</dbReference>
<dbReference type="SUPFAM" id="SSF53659">
    <property type="entry name" value="Isocitrate/Isopropylmalate dehydrogenase-like"/>
    <property type="match status" value="1"/>
</dbReference>